<dbReference type="AlphaFoldDB" id="A0A4Y8TXJ5"/>
<feature type="region of interest" description="Disordered" evidence="1">
    <location>
        <begin position="44"/>
        <end position="79"/>
    </location>
</feature>
<evidence type="ECO:0000256" key="1">
    <source>
        <dbReference type="SAM" id="MobiDB-lite"/>
    </source>
</evidence>
<dbReference type="RefSeq" id="WP_134779959.1">
    <property type="nucleotide sequence ID" value="NZ_SPDS01000001.1"/>
</dbReference>
<reference evidence="4 5" key="1">
    <citation type="submission" date="2019-03" db="EMBL/GenBank/DDBJ databases">
        <title>Glutamicibacter sp. LJH19 genome.</title>
        <authorList>
            <person name="Sinai Borker S."/>
            <person name="Kumar R."/>
        </authorList>
    </citation>
    <scope>NUCLEOTIDE SEQUENCE [LARGE SCALE GENOMIC DNA]</scope>
    <source>
        <strain evidence="4 5">LJH19</strain>
    </source>
</reference>
<dbReference type="Proteomes" id="UP000297638">
    <property type="component" value="Unassembled WGS sequence"/>
</dbReference>
<dbReference type="CDD" id="cd00146">
    <property type="entry name" value="PKD"/>
    <property type="match status" value="1"/>
</dbReference>
<feature type="chain" id="PRO_5038918231" description="PKD domain-containing protein" evidence="2">
    <location>
        <begin position="24"/>
        <end position="303"/>
    </location>
</feature>
<sequence>MNFRTVLSGILIYSFFASSGGYASPIITWSTAKCQELDQTELTDTDAEHSYSECKPPKSNNFDEWHTPPKNREKESSDNEPIVQLKFRDFYECHTGDHELNGCDSNPDRPPCPDGSFPITRQVLTLDGDFIRQFSICPGDPMPKDIPKESIIEEPRITLEAFRAFPIEGSTVRSNPVGFSLRHGFSHFWASKNTQVFSSNLSGSKIQIRAIPIQWNWNYGDGTTRILDFAGEPMPHHTLRDETSTSHSYSDTGTFQVEVTTLYRGEFSVDGGAWQAIPGQAAVPSEPIEIDVWRTEKELIANE</sequence>
<evidence type="ECO:0000313" key="4">
    <source>
        <dbReference type="EMBL" id="TFH56905.1"/>
    </source>
</evidence>
<name>A0A4Y8TXJ5_9MICC</name>
<gene>
    <name evidence="4" type="ORF">EXY26_07795</name>
</gene>
<evidence type="ECO:0000259" key="3">
    <source>
        <dbReference type="PROSITE" id="PS50093"/>
    </source>
</evidence>
<dbReference type="InterPro" id="IPR035986">
    <property type="entry name" value="PKD_dom_sf"/>
</dbReference>
<keyword evidence="2" id="KW-0732">Signal</keyword>
<dbReference type="GO" id="GO:0005975">
    <property type="term" value="P:carbohydrate metabolic process"/>
    <property type="evidence" value="ECO:0007669"/>
    <property type="project" value="UniProtKB-ARBA"/>
</dbReference>
<dbReference type="InterPro" id="IPR000601">
    <property type="entry name" value="PKD_dom"/>
</dbReference>
<dbReference type="PROSITE" id="PS50093">
    <property type="entry name" value="PKD"/>
    <property type="match status" value="1"/>
</dbReference>
<dbReference type="Gene3D" id="2.60.40.10">
    <property type="entry name" value="Immunoglobulins"/>
    <property type="match status" value="1"/>
</dbReference>
<comment type="caution">
    <text evidence="4">The sequence shown here is derived from an EMBL/GenBank/DDBJ whole genome shotgun (WGS) entry which is preliminary data.</text>
</comment>
<feature type="signal peptide" evidence="2">
    <location>
        <begin position="1"/>
        <end position="23"/>
    </location>
</feature>
<feature type="compositionally biased region" description="Basic and acidic residues" evidence="1">
    <location>
        <begin position="46"/>
        <end position="77"/>
    </location>
</feature>
<organism evidence="4 5">
    <name type="scientific">Glutamicibacter arilaitensis</name>
    <dbReference type="NCBI Taxonomy" id="256701"/>
    <lineage>
        <taxon>Bacteria</taxon>
        <taxon>Bacillati</taxon>
        <taxon>Actinomycetota</taxon>
        <taxon>Actinomycetes</taxon>
        <taxon>Micrococcales</taxon>
        <taxon>Micrococcaceae</taxon>
        <taxon>Glutamicibacter</taxon>
    </lineage>
</organism>
<proteinExistence type="predicted"/>
<dbReference type="SUPFAM" id="SSF49299">
    <property type="entry name" value="PKD domain"/>
    <property type="match status" value="1"/>
</dbReference>
<evidence type="ECO:0000313" key="5">
    <source>
        <dbReference type="Proteomes" id="UP000297638"/>
    </source>
</evidence>
<dbReference type="EMBL" id="SPDS01000001">
    <property type="protein sequence ID" value="TFH56905.1"/>
    <property type="molecule type" value="Genomic_DNA"/>
</dbReference>
<evidence type="ECO:0000256" key="2">
    <source>
        <dbReference type="SAM" id="SignalP"/>
    </source>
</evidence>
<accession>A0A4Y8TXJ5</accession>
<feature type="domain" description="PKD" evidence="3">
    <location>
        <begin position="212"/>
        <end position="260"/>
    </location>
</feature>
<dbReference type="InterPro" id="IPR013783">
    <property type="entry name" value="Ig-like_fold"/>
</dbReference>
<protein>
    <recommendedName>
        <fullName evidence="3">PKD domain-containing protein</fullName>
    </recommendedName>
</protein>